<protein>
    <recommendedName>
        <fullName evidence="1">AB hydrolase-1 domain-containing protein</fullName>
    </recommendedName>
</protein>
<dbReference type="PANTHER" id="PTHR37017:SF3">
    <property type="entry name" value="AB HYDROLASE-1 DOMAIN-CONTAINING PROTEIN"/>
    <property type="match status" value="1"/>
</dbReference>
<dbReference type="InterPro" id="IPR000073">
    <property type="entry name" value="AB_hydrolase_1"/>
</dbReference>
<dbReference type="InterPro" id="IPR052897">
    <property type="entry name" value="Sec-Metab_Biosynth_Hydrolase"/>
</dbReference>
<proteinExistence type="predicted"/>
<dbReference type="KEGG" id="bfu:BCIN_12g04910"/>
<reference evidence="2 3" key="2">
    <citation type="journal article" date="2012" name="Eukaryot. Cell">
        <title>Genome update of Botrytis cinerea strains B05.10 and T4.</title>
        <authorList>
            <person name="Staats M."/>
            <person name="van Kan J.A."/>
        </authorList>
    </citation>
    <scope>NUCLEOTIDE SEQUENCE [LARGE SCALE GENOMIC DNA]</scope>
    <source>
        <strain evidence="2 3">B05.10</strain>
    </source>
</reference>
<dbReference type="SUPFAM" id="SSF53474">
    <property type="entry name" value="alpha/beta-Hydrolases"/>
    <property type="match status" value="1"/>
</dbReference>
<evidence type="ECO:0000259" key="1">
    <source>
        <dbReference type="Pfam" id="PF12697"/>
    </source>
</evidence>
<reference evidence="2 3" key="1">
    <citation type="journal article" date="2011" name="PLoS Genet.">
        <title>Genomic analysis of the necrotrophic fungal pathogens Sclerotinia sclerotiorum and Botrytis cinerea.</title>
        <authorList>
            <person name="Amselem J."/>
            <person name="Cuomo C.A."/>
            <person name="van Kan J.A."/>
            <person name="Viaud M."/>
            <person name="Benito E.P."/>
            <person name="Couloux A."/>
            <person name="Coutinho P.M."/>
            <person name="de Vries R.P."/>
            <person name="Dyer P.S."/>
            <person name="Fillinger S."/>
            <person name="Fournier E."/>
            <person name="Gout L."/>
            <person name="Hahn M."/>
            <person name="Kohn L."/>
            <person name="Lapalu N."/>
            <person name="Plummer K.M."/>
            <person name="Pradier J.M."/>
            <person name="Quevillon E."/>
            <person name="Sharon A."/>
            <person name="Simon A."/>
            <person name="ten Have A."/>
            <person name="Tudzynski B."/>
            <person name="Tudzynski P."/>
            <person name="Wincker P."/>
            <person name="Andrew M."/>
            <person name="Anthouard V."/>
            <person name="Beever R.E."/>
            <person name="Beffa R."/>
            <person name="Benoit I."/>
            <person name="Bouzid O."/>
            <person name="Brault B."/>
            <person name="Chen Z."/>
            <person name="Choquer M."/>
            <person name="Collemare J."/>
            <person name="Cotton P."/>
            <person name="Danchin E.G."/>
            <person name="Da Silva C."/>
            <person name="Gautier A."/>
            <person name="Giraud C."/>
            <person name="Giraud T."/>
            <person name="Gonzalez C."/>
            <person name="Grossetete S."/>
            <person name="Guldener U."/>
            <person name="Henrissat B."/>
            <person name="Howlett B.J."/>
            <person name="Kodira C."/>
            <person name="Kretschmer M."/>
            <person name="Lappartient A."/>
            <person name="Leroch M."/>
            <person name="Levis C."/>
            <person name="Mauceli E."/>
            <person name="Neuveglise C."/>
            <person name="Oeser B."/>
            <person name="Pearson M."/>
            <person name="Poulain J."/>
            <person name="Poussereau N."/>
            <person name="Quesneville H."/>
            <person name="Rascle C."/>
            <person name="Schumacher J."/>
            <person name="Segurens B."/>
            <person name="Sexton A."/>
            <person name="Silva E."/>
            <person name="Sirven C."/>
            <person name="Soanes D.M."/>
            <person name="Talbot N.J."/>
            <person name="Templeton M."/>
            <person name="Yandava C."/>
            <person name="Yarden O."/>
            <person name="Zeng Q."/>
            <person name="Rollins J.A."/>
            <person name="Lebrun M.H."/>
            <person name="Dickman M."/>
        </authorList>
    </citation>
    <scope>NUCLEOTIDE SEQUENCE [LARGE SCALE GENOMIC DNA]</scope>
    <source>
        <strain evidence="2 3">B05.10</strain>
    </source>
</reference>
<dbReference type="Gene3D" id="3.40.50.1820">
    <property type="entry name" value="alpha/beta hydrolase"/>
    <property type="match status" value="1"/>
</dbReference>
<keyword evidence="3" id="KW-1185">Reference proteome</keyword>
<dbReference type="OrthoDB" id="408373at2759"/>
<dbReference type="EMBL" id="CP009816">
    <property type="protein sequence ID" value="ATZ55946.1"/>
    <property type="molecule type" value="Genomic_DNA"/>
</dbReference>
<dbReference type="InterPro" id="IPR029058">
    <property type="entry name" value="AB_hydrolase_fold"/>
</dbReference>
<reference evidence="2 3" key="3">
    <citation type="journal article" date="2017" name="Mol. Plant Pathol.">
        <title>A gapless genome sequence of the fungus Botrytis cinerea.</title>
        <authorList>
            <person name="Van Kan J.A."/>
            <person name="Stassen J.H."/>
            <person name="Mosbach A."/>
            <person name="Van Der Lee T.A."/>
            <person name="Faino L."/>
            <person name="Farmer A.D."/>
            <person name="Papasotiriou D.G."/>
            <person name="Zhou S."/>
            <person name="Seidl M.F."/>
            <person name="Cottam E."/>
            <person name="Edel D."/>
            <person name="Hahn M."/>
            <person name="Schwartz D.C."/>
            <person name="Dietrich R.A."/>
            <person name="Widdison S."/>
            <person name="Scalliet G."/>
        </authorList>
    </citation>
    <scope>NUCLEOTIDE SEQUENCE [LARGE SCALE GENOMIC DNA]</scope>
    <source>
        <strain evidence="2 3">B05.10</strain>
    </source>
</reference>
<evidence type="ECO:0000313" key="2">
    <source>
        <dbReference type="EMBL" id="ATZ55946.1"/>
    </source>
</evidence>
<sequence length="324" mass="36138">MKCSQVNERQVRDDHSQYHLNRDFFFDRWTIILISSFLPPSLFTSACQKTPSPAPLTPSNAQAIKMSKPTLVFVPGAWHRAEIWEKVTSLLEQQQQPYKCIPIELPSTGGDATIGINDDITAVRNVILSETKHGRDVILVVHSYGGAVGQSAVKGLTRRYPDDLSSADEKPTDHVIGLIMTACGFAQMGSSFLDAIGGSPPPLWRFDDSGFAVLQLPARESFYHDLTEGEGEYWVSRLRKQSQRVLKEGGEWVYDGWMDVPVWYLMTMDDRTFPVEAQEIFAKMARGAGANVTVREVVSSHSPMLSRPKETMEFIVEAAVSLAQ</sequence>
<dbReference type="Pfam" id="PF12697">
    <property type="entry name" value="Abhydrolase_6"/>
    <property type="match status" value="1"/>
</dbReference>
<gene>
    <name evidence="2" type="ORF">BCIN_12g04910</name>
</gene>
<dbReference type="VEuPathDB" id="FungiDB:Bcin12g04910"/>
<dbReference type="RefSeq" id="XP_001553893.2">
    <property type="nucleotide sequence ID" value="XM_001553843.2"/>
</dbReference>
<dbReference type="GeneID" id="5434411"/>
<organism evidence="2 3">
    <name type="scientific">Botryotinia fuckeliana (strain B05.10)</name>
    <name type="common">Noble rot fungus</name>
    <name type="synonym">Botrytis cinerea</name>
    <dbReference type="NCBI Taxonomy" id="332648"/>
    <lineage>
        <taxon>Eukaryota</taxon>
        <taxon>Fungi</taxon>
        <taxon>Dikarya</taxon>
        <taxon>Ascomycota</taxon>
        <taxon>Pezizomycotina</taxon>
        <taxon>Leotiomycetes</taxon>
        <taxon>Helotiales</taxon>
        <taxon>Sclerotiniaceae</taxon>
        <taxon>Botrytis</taxon>
    </lineage>
</organism>
<accession>A0A384JZC2</accession>
<feature type="domain" description="AB hydrolase-1" evidence="1">
    <location>
        <begin position="71"/>
        <end position="311"/>
    </location>
</feature>
<dbReference type="AlphaFoldDB" id="A0A384JZC2"/>
<name>A0A384JZC2_BOTFB</name>
<dbReference type="Proteomes" id="UP000001798">
    <property type="component" value="Chromosome 12"/>
</dbReference>
<evidence type="ECO:0000313" key="3">
    <source>
        <dbReference type="Proteomes" id="UP000001798"/>
    </source>
</evidence>
<dbReference type="PANTHER" id="PTHR37017">
    <property type="entry name" value="AB HYDROLASE-1 DOMAIN-CONTAINING PROTEIN-RELATED"/>
    <property type="match status" value="1"/>
</dbReference>